<dbReference type="HOGENOM" id="CLU_1768872_0_0_1"/>
<dbReference type="InParanoid" id="A0A067P7G5"/>
<accession>A0A067P7G5</accession>
<dbReference type="AlphaFoldDB" id="A0A067P7G5"/>
<gene>
    <name evidence="2" type="ORF">PLEOSDRAFT_1100822</name>
</gene>
<sequence length="147" mass="16522">MENSRKRKRETLEAEKCKNTHQAPSGYSSKDEEGDENEEAKGQTYSGPTECLQAIHAAFKSAPHVSFIGQYELDVDPLKTTKEEVRMVSYEIWRASGYKFRVSPESMIIPRLQLDTKLGTGVVRMKASASDQGQASKREPYLETMSA</sequence>
<dbReference type="EMBL" id="KL198005">
    <property type="protein sequence ID" value="KDQ32337.1"/>
    <property type="molecule type" value="Genomic_DNA"/>
</dbReference>
<evidence type="ECO:0000256" key="1">
    <source>
        <dbReference type="SAM" id="MobiDB-lite"/>
    </source>
</evidence>
<dbReference type="Proteomes" id="UP000027073">
    <property type="component" value="Unassembled WGS sequence"/>
</dbReference>
<evidence type="ECO:0000313" key="2">
    <source>
        <dbReference type="EMBL" id="KDQ32337.1"/>
    </source>
</evidence>
<organism evidence="2 3">
    <name type="scientific">Pleurotus ostreatus (strain PC15)</name>
    <name type="common">Oyster mushroom</name>
    <dbReference type="NCBI Taxonomy" id="1137138"/>
    <lineage>
        <taxon>Eukaryota</taxon>
        <taxon>Fungi</taxon>
        <taxon>Dikarya</taxon>
        <taxon>Basidiomycota</taxon>
        <taxon>Agaricomycotina</taxon>
        <taxon>Agaricomycetes</taxon>
        <taxon>Agaricomycetidae</taxon>
        <taxon>Agaricales</taxon>
        <taxon>Pleurotineae</taxon>
        <taxon>Pleurotaceae</taxon>
        <taxon>Pleurotus</taxon>
    </lineage>
</organism>
<proteinExistence type="predicted"/>
<evidence type="ECO:0000313" key="3">
    <source>
        <dbReference type="Proteomes" id="UP000027073"/>
    </source>
</evidence>
<feature type="region of interest" description="Disordered" evidence="1">
    <location>
        <begin position="1"/>
        <end position="47"/>
    </location>
</feature>
<name>A0A067P7G5_PLEO1</name>
<dbReference type="OrthoDB" id="3049698at2759"/>
<feature type="region of interest" description="Disordered" evidence="1">
    <location>
        <begin position="127"/>
        <end position="147"/>
    </location>
</feature>
<reference evidence="3" key="1">
    <citation type="journal article" date="2014" name="Proc. Natl. Acad. Sci. U.S.A.">
        <title>Extensive sampling of basidiomycete genomes demonstrates inadequacy of the white-rot/brown-rot paradigm for wood decay fungi.</title>
        <authorList>
            <person name="Riley R."/>
            <person name="Salamov A.A."/>
            <person name="Brown D.W."/>
            <person name="Nagy L.G."/>
            <person name="Floudas D."/>
            <person name="Held B.W."/>
            <person name="Levasseur A."/>
            <person name="Lombard V."/>
            <person name="Morin E."/>
            <person name="Otillar R."/>
            <person name="Lindquist E.A."/>
            <person name="Sun H."/>
            <person name="LaButti K.M."/>
            <person name="Schmutz J."/>
            <person name="Jabbour D."/>
            <person name="Luo H."/>
            <person name="Baker S.E."/>
            <person name="Pisabarro A.G."/>
            <person name="Walton J.D."/>
            <person name="Blanchette R.A."/>
            <person name="Henrissat B."/>
            <person name="Martin F."/>
            <person name="Cullen D."/>
            <person name="Hibbett D.S."/>
            <person name="Grigoriev I.V."/>
        </authorList>
    </citation>
    <scope>NUCLEOTIDE SEQUENCE [LARGE SCALE GENOMIC DNA]</scope>
    <source>
        <strain evidence="3">PC15</strain>
    </source>
</reference>
<protein>
    <submittedName>
        <fullName evidence="2">Uncharacterized protein</fullName>
    </submittedName>
</protein>
<dbReference type="VEuPathDB" id="FungiDB:PLEOSDRAFT_1100822"/>